<dbReference type="InterPro" id="IPR002401">
    <property type="entry name" value="Cyt_P450_E_grp-I"/>
</dbReference>
<dbReference type="Gene3D" id="1.10.630.10">
    <property type="entry name" value="Cytochrome P450"/>
    <property type="match status" value="1"/>
</dbReference>
<dbReference type="InterPro" id="IPR017972">
    <property type="entry name" value="Cyt_P450_CS"/>
</dbReference>
<keyword evidence="7" id="KW-0256">Endoplasmic reticulum</keyword>
<accession>A0A9E8C3B8</accession>
<evidence type="ECO:0000256" key="9">
    <source>
        <dbReference type="ARBA" id="ARBA00023002"/>
    </source>
</evidence>
<evidence type="ECO:0000256" key="1">
    <source>
        <dbReference type="ARBA" id="ARBA00001971"/>
    </source>
</evidence>
<feature type="transmembrane region" description="Helical" evidence="15">
    <location>
        <begin position="6"/>
        <end position="27"/>
    </location>
</feature>
<evidence type="ECO:0000256" key="2">
    <source>
        <dbReference type="ARBA" id="ARBA00004174"/>
    </source>
</evidence>
<evidence type="ECO:0000256" key="11">
    <source>
        <dbReference type="ARBA" id="ARBA00023033"/>
    </source>
</evidence>
<comment type="similarity">
    <text evidence="4 14">Belongs to the cytochrome P450 family.</text>
</comment>
<evidence type="ECO:0000256" key="4">
    <source>
        <dbReference type="ARBA" id="ARBA00010617"/>
    </source>
</evidence>
<dbReference type="InterPro" id="IPR050476">
    <property type="entry name" value="Insect_CytP450_Detox"/>
</dbReference>
<evidence type="ECO:0000256" key="13">
    <source>
        <dbReference type="PIRSR" id="PIRSR602401-1"/>
    </source>
</evidence>
<comment type="cofactor">
    <cofactor evidence="1 13">
        <name>heme</name>
        <dbReference type="ChEBI" id="CHEBI:30413"/>
    </cofactor>
</comment>
<evidence type="ECO:0000256" key="15">
    <source>
        <dbReference type="SAM" id="Phobius"/>
    </source>
</evidence>
<dbReference type="PRINTS" id="PR00463">
    <property type="entry name" value="EP450I"/>
</dbReference>
<dbReference type="InterPro" id="IPR001128">
    <property type="entry name" value="Cyt_P450"/>
</dbReference>
<dbReference type="PANTHER" id="PTHR24292:SF45">
    <property type="entry name" value="CYTOCHROME P450 6G1-RELATED"/>
    <property type="match status" value="1"/>
</dbReference>
<comment type="subcellular location">
    <subcellularLocation>
        <location evidence="3">Endoplasmic reticulum membrane</location>
        <topology evidence="3">Peripheral membrane protein</topology>
    </subcellularLocation>
    <subcellularLocation>
        <location evidence="2">Microsome membrane</location>
        <topology evidence="2">Peripheral membrane protein</topology>
    </subcellularLocation>
</comment>
<dbReference type="SUPFAM" id="SSF48264">
    <property type="entry name" value="Cytochrome P450"/>
    <property type="match status" value="1"/>
</dbReference>
<evidence type="ECO:0000256" key="8">
    <source>
        <dbReference type="ARBA" id="ARBA00022848"/>
    </source>
</evidence>
<dbReference type="GO" id="GO:0016705">
    <property type="term" value="F:oxidoreductase activity, acting on paired donors, with incorporation or reduction of molecular oxygen"/>
    <property type="evidence" value="ECO:0007669"/>
    <property type="project" value="InterPro"/>
</dbReference>
<keyword evidence="15" id="KW-1133">Transmembrane helix</keyword>
<evidence type="ECO:0000256" key="5">
    <source>
        <dbReference type="ARBA" id="ARBA00022617"/>
    </source>
</evidence>
<dbReference type="FunFam" id="1.10.630.10:FF:000042">
    <property type="entry name" value="Cytochrome P450"/>
    <property type="match status" value="1"/>
</dbReference>
<evidence type="ECO:0000256" key="12">
    <source>
        <dbReference type="ARBA" id="ARBA00023136"/>
    </source>
</evidence>
<dbReference type="PROSITE" id="PS00086">
    <property type="entry name" value="CYTOCHROME_P450"/>
    <property type="match status" value="1"/>
</dbReference>
<dbReference type="PANTHER" id="PTHR24292">
    <property type="entry name" value="CYTOCHROME P450"/>
    <property type="match status" value="1"/>
</dbReference>
<keyword evidence="10 13" id="KW-0408">Iron</keyword>
<reference evidence="16" key="2">
    <citation type="submission" date="2022-05" db="EMBL/GenBank/DDBJ databases">
        <authorList>
            <person name="Pathak J."/>
            <person name="Thiruvengadam V."/>
            <person name="Gracy G.R."/>
        </authorList>
    </citation>
    <scope>NUCLEOTIDE SEQUENCE</scope>
</reference>
<keyword evidence="15" id="KW-0812">Transmembrane</keyword>
<dbReference type="GO" id="GO:0020037">
    <property type="term" value="F:heme binding"/>
    <property type="evidence" value="ECO:0007669"/>
    <property type="project" value="InterPro"/>
</dbReference>
<keyword evidence="11 14" id="KW-0503">Monooxygenase</keyword>
<sequence length="528" mass="60996">MSFITSNWLTNCLPILTFVLTVLYIYLNSKYNYWKKRNVPYEKPNLIFGNFYETFTLKKNLTTFFQEQYEKTNERVYGLYIFQRPYLLLRDPELAKYVLVKDFNNFIARSNSEAPNDSLGKNNLFSLKNIHHWRFMRTKMSPFFSPSKMRNLFELFDEIGVQLTEHIKKHVNETMDVKDVSQKYTTDVIVSAAFGIQANSFTSDQAEFSGIAKIMFTYTLKRSIELFSFFFAPLLVKIFNFKFFGEEASQFLRKVVWHTIQVREENNIKRPDLIDALITLKTTGTMEDSLVSEKNVGESGIKLQDSIELEGDVLVAQAAVFFTAGFGTSSLTMSFTLHSLSYNPEIQMKLRKEIQSVIARNGGKFTYDCLQEMKYLDACVKETLRLYPTLGMLDREAINTYTFPGTDITIDKGTAVVISLGGLHRDPQYFENPYVYDPERFNDDNKNRIKPFTYMPFGEGPRNCIGARFGSVATKVGLVHILKDFELETYEKPPPLEVNPRSVFLSPKNGIHLKLRTGTVYEQLNEVD</sequence>
<reference evidence="16" key="1">
    <citation type="journal article" date="2022" name="Insects">
        <title>Comparative Transcriptome Analysis to Reveal Differentially Expressed cytochrome P450 in Response to Imidacloprid in the Aphid Lion, Chrysoperla zastrowi sillemi (Esben-Petersen).</title>
        <authorList>
            <person name="Pathak J."/>
            <person name="Ramasamy G.G."/>
            <person name="Agrawal A."/>
            <person name="Srivastava S."/>
            <person name="Basavaarya B.R."/>
            <person name="Muthugounder M."/>
            <person name="Muniyappa V.K."/>
            <person name="Maria P."/>
            <person name="Rai A."/>
            <person name="Venkatesan T."/>
        </authorList>
    </citation>
    <scope>NUCLEOTIDE SEQUENCE</scope>
</reference>
<evidence type="ECO:0000256" key="10">
    <source>
        <dbReference type="ARBA" id="ARBA00023004"/>
    </source>
</evidence>
<keyword evidence="5 13" id="KW-0349">Heme</keyword>
<dbReference type="GO" id="GO:0005789">
    <property type="term" value="C:endoplasmic reticulum membrane"/>
    <property type="evidence" value="ECO:0007669"/>
    <property type="project" value="UniProtKB-SubCell"/>
</dbReference>
<dbReference type="EMBL" id="ON646320">
    <property type="protein sequence ID" value="UZE89836.1"/>
    <property type="molecule type" value="mRNA"/>
</dbReference>
<keyword evidence="6 13" id="KW-0479">Metal-binding</keyword>
<dbReference type="AlphaFoldDB" id="A0A9E8C3B8"/>
<dbReference type="InterPro" id="IPR036396">
    <property type="entry name" value="Cyt_P450_sf"/>
</dbReference>
<organism evidence="16">
    <name type="scientific">Chrysoperla zastrowi sillemi</name>
    <dbReference type="NCBI Taxonomy" id="482137"/>
    <lineage>
        <taxon>Eukaryota</taxon>
        <taxon>Metazoa</taxon>
        <taxon>Ecdysozoa</taxon>
        <taxon>Arthropoda</taxon>
        <taxon>Hexapoda</taxon>
        <taxon>Insecta</taxon>
        <taxon>Pterygota</taxon>
        <taxon>Neoptera</taxon>
        <taxon>Endopterygota</taxon>
        <taxon>Neuroptera</taxon>
        <taxon>Hemerobiiformia</taxon>
        <taxon>Chrysopidae</taxon>
        <taxon>Chrysopinae</taxon>
        <taxon>Chrysoperla</taxon>
    </lineage>
</organism>
<dbReference type="CDD" id="cd11056">
    <property type="entry name" value="CYP6-like"/>
    <property type="match status" value="1"/>
</dbReference>
<evidence type="ECO:0000256" key="7">
    <source>
        <dbReference type="ARBA" id="ARBA00022824"/>
    </source>
</evidence>
<evidence type="ECO:0000256" key="14">
    <source>
        <dbReference type="RuleBase" id="RU000461"/>
    </source>
</evidence>
<dbReference type="GO" id="GO:0005506">
    <property type="term" value="F:iron ion binding"/>
    <property type="evidence" value="ECO:0007669"/>
    <property type="project" value="InterPro"/>
</dbReference>
<evidence type="ECO:0000256" key="3">
    <source>
        <dbReference type="ARBA" id="ARBA00004406"/>
    </source>
</evidence>
<keyword evidence="12 15" id="KW-0472">Membrane</keyword>
<feature type="transmembrane region" description="Helical" evidence="15">
    <location>
        <begin position="224"/>
        <end position="244"/>
    </location>
</feature>
<feature type="binding site" description="axial binding residue" evidence="13">
    <location>
        <position position="464"/>
    </location>
    <ligand>
        <name>heme</name>
        <dbReference type="ChEBI" id="CHEBI:30413"/>
    </ligand>
    <ligandPart>
        <name>Fe</name>
        <dbReference type="ChEBI" id="CHEBI:18248"/>
    </ligandPart>
</feature>
<evidence type="ECO:0000256" key="6">
    <source>
        <dbReference type="ARBA" id="ARBA00022723"/>
    </source>
</evidence>
<dbReference type="Pfam" id="PF00067">
    <property type="entry name" value="p450"/>
    <property type="match status" value="1"/>
</dbReference>
<dbReference type="PRINTS" id="PR00385">
    <property type="entry name" value="P450"/>
</dbReference>
<keyword evidence="9 14" id="KW-0560">Oxidoreductase</keyword>
<proteinExistence type="evidence at transcript level"/>
<protein>
    <submittedName>
        <fullName evidence="16">Cytochrome P450 CYP6YH5</fullName>
    </submittedName>
</protein>
<evidence type="ECO:0000313" key="16">
    <source>
        <dbReference type="EMBL" id="UZE89836.1"/>
    </source>
</evidence>
<name>A0A9E8C3B8_9NEOP</name>
<dbReference type="GO" id="GO:0004497">
    <property type="term" value="F:monooxygenase activity"/>
    <property type="evidence" value="ECO:0007669"/>
    <property type="project" value="UniProtKB-KW"/>
</dbReference>
<keyword evidence="8" id="KW-0492">Microsome</keyword>